<feature type="compositionally biased region" description="Low complexity" evidence="1">
    <location>
        <begin position="17"/>
        <end position="27"/>
    </location>
</feature>
<keyword evidence="4" id="KW-0378">Hydrolase</keyword>
<protein>
    <submittedName>
        <fullName evidence="4">CPBP family intramembrane metalloprotease</fullName>
    </submittedName>
</protein>
<dbReference type="GO" id="GO:0008237">
    <property type="term" value="F:metallopeptidase activity"/>
    <property type="evidence" value="ECO:0007669"/>
    <property type="project" value="UniProtKB-KW"/>
</dbReference>
<dbReference type="EMBL" id="JACRIW010000055">
    <property type="protein sequence ID" value="MBI5169478.1"/>
    <property type="molecule type" value="Genomic_DNA"/>
</dbReference>
<keyword evidence="4" id="KW-0482">Metalloprotease</keyword>
<feature type="transmembrane region" description="Helical" evidence="2">
    <location>
        <begin position="63"/>
        <end position="87"/>
    </location>
</feature>
<proteinExistence type="predicted"/>
<keyword evidence="2" id="KW-1133">Transmembrane helix</keyword>
<feature type="domain" description="CAAX prenyl protease 2/Lysostaphin resistance protein A-like" evidence="3">
    <location>
        <begin position="304"/>
        <end position="384"/>
    </location>
</feature>
<dbReference type="Proteomes" id="UP000696931">
    <property type="component" value="Unassembled WGS sequence"/>
</dbReference>
<dbReference type="Pfam" id="PF02517">
    <property type="entry name" value="Rce1-like"/>
    <property type="match status" value="1"/>
</dbReference>
<feature type="transmembrane region" description="Helical" evidence="2">
    <location>
        <begin position="181"/>
        <end position="200"/>
    </location>
</feature>
<evidence type="ECO:0000259" key="3">
    <source>
        <dbReference type="Pfam" id="PF02517"/>
    </source>
</evidence>
<gene>
    <name evidence="4" type="ORF">HZA61_08325</name>
</gene>
<accession>A0A933SFL8</accession>
<feature type="transmembrane region" description="Helical" evidence="2">
    <location>
        <begin position="141"/>
        <end position="161"/>
    </location>
</feature>
<evidence type="ECO:0000256" key="2">
    <source>
        <dbReference type="SAM" id="Phobius"/>
    </source>
</evidence>
<name>A0A933SFL8_UNCEI</name>
<dbReference type="GO" id="GO:0004175">
    <property type="term" value="F:endopeptidase activity"/>
    <property type="evidence" value="ECO:0007669"/>
    <property type="project" value="UniProtKB-ARBA"/>
</dbReference>
<evidence type="ECO:0000256" key="1">
    <source>
        <dbReference type="SAM" id="MobiDB-lite"/>
    </source>
</evidence>
<feature type="transmembrane region" description="Helical" evidence="2">
    <location>
        <begin position="40"/>
        <end position="57"/>
    </location>
</feature>
<feature type="transmembrane region" description="Helical" evidence="2">
    <location>
        <begin position="349"/>
        <end position="367"/>
    </location>
</feature>
<feature type="transmembrane region" description="Helical" evidence="2">
    <location>
        <begin position="107"/>
        <end position="129"/>
    </location>
</feature>
<dbReference type="AlphaFoldDB" id="A0A933SFL8"/>
<organism evidence="4 5">
    <name type="scientific">Eiseniibacteriota bacterium</name>
    <dbReference type="NCBI Taxonomy" id="2212470"/>
    <lineage>
        <taxon>Bacteria</taxon>
        <taxon>Candidatus Eiseniibacteriota</taxon>
    </lineage>
</organism>
<feature type="transmembrane region" description="Helical" evidence="2">
    <location>
        <begin position="260"/>
        <end position="277"/>
    </location>
</feature>
<feature type="transmembrane region" description="Helical" evidence="2">
    <location>
        <begin position="220"/>
        <end position="239"/>
    </location>
</feature>
<keyword evidence="2" id="KW-0812">Transmembrane</keyword>
<dbReference type="GO" id="GO:0080120">
    <property type="term" value="P:CAAX-box protein maturation"/>
    <property type="evidence" value="ECO:0007669"/>
    <property type="project" value="UniProtKB-ARBA"/>
</dbReference>
<feature type="region of interest" description="Disordered" evidence="1">
    <location>
        <begin position="1"/>
        <end position="32"/>
    </location>
</feature>
<dbReference type="InterPro" id="IPR003675">
    <property type="entry name" value="Rce1/LyrA-like_dom"/>
</dbReference>
<reference evidence="4" key="1">
    <citation type="submission" date="2020-07" db="EMBL/GenBank/DDBJ databases">
        <title>Huge and variable diversity of episymbiotic CPR bacteria and DPANN archaea in groundwater ecosystems.</title>
        <authorList>
            <person name="He C.Y."/>
            <person name="Keren R."/>
            <person name="Whittaker M."/>
            <person name="Farag I.F."/>
            <person name="Doudna J."/>
            <person name="Cate J.H.D."/>
            <person name="Banfield J.F."/>
        </authorList>
    </citation>
    <scope>NUCLEOTIDE SEQUENCE</scope>
    <source>
        <strain evidence="4">NC_groundwater_1813_Pr3_B-0.1um_71_17</strain>
    </source>
</reference>
<keyword evidence="4" id="KW-0645">Protease</keyword>
<evidence type="ECO:0000313" key="5">
    <source>
        <dbReference type="Proteomes" id="UP000696931"/>
    </source>
</evidence>
<keyword evidence="2" id="KW-0472">Membrane</keyword>
<sequence length="390" mass="41867">MEDHTQVPASDPGRELPTAPQAPAAPQSPDPESRRIARGLFAWLLIIAFGGLASVLFGQEEGAFFFALAGVLVLAQATDAAVAVRGYKNWVESNVPRREFRGVLFRVLVRSLVPMIGVLFYAGIGAWALSDGGGALPAHELAAWWCFGSALVCALLVWRPAADLVTRACFRTGAIGRTRRLTARVVVMALLLPVPMRLLFPEMLDLLKSSEEPLATPGGLVAQLVGEVVIAVAGVGLLVRRDWRQTLERLGITAMKPVHFLVAAAGLGAIIALNSGMEWMQQRWFHELWLQDTEVTKLIAADLPVATTLLLGLSAGLGEEISLRGALQPRLGIVLTAIVFASLHVQYSWVGMLTIALLGALLGVIRARTNTTTAILIHALYDVFAALSSH</sequence>
<comment type="caution">
    <text evidence="4">The sequence shown here is derived from an EMBL/GenBank/DDBJ whole genome shotgun (WGS) entry which is preliminary data.</text>
</comment>
<evidence type="ECO:0000313" key="4">
    <source>
        <dbReference type="EMBL" id="MBI5169478.1"/>
    </source>
</evidence>